<reference evidence="1" key="2">
    <citation type="submission" date="2020-09" db="EMBL/GenBank/DDBJ databases">
        <authorList>
            <person name="Sun Q."/>
            <person name="Zhou Y."/>
        </authorList>
    </citation>
    <scope>NUCLEOTIDE SEQUENCE</scope>
    <source>
        <strain evidence="1">CGMCC 1.12919</strain>
    </source>
</reference>
<keyword evidence="1" id="KW-0808">Transferase</keyword>
<organism evidence="1 2">
    <name type="scientific">Chelatococcus reniformis</name>
    <dbReference type="NCBI Taxonomy" id="1494448"/>
    <lineage>
        <taxon>Bacteria</taxon>
        <taxon>Pseudomonadati</taxon>
        <taxon>Pseudomonadota</taxon>
        <taxon>Alphaproteobacteria</taxon>
        <taxon>Hyphomicrobiales</taxon>
        <taxon>Chelatococcaceae</taxon>
        <taxon>Chelatococcus</taxon>
    </lineage>
</organism>
<name>A0A916XC91_9HYPH</name>
<dbReference type="Proteomes" id="UP000637002">
    <property type="component" value="Unassembled WGS sequence"/>
</dbReference>
<accession>A0A916XC91</accession>
<dbReference type="SUPFAM" id="SSF53448">
    <property type="entry name" value="Nucleotide-diphospho-sugar transferases"/>
    <property type="match status" value="1"/>
</dbReference>
<dbReference type="Gene3D" id="3.90.550.10">
    <property type="entry name" value="Spore Coat Polysaccharide Biosynthesis Protein SpsA, Chain A"/>
    <property type="match status" value="1"/>
</dbReference>
<dbReference type="PANTHER" id="PTHR43179">
    <property type="entry name" value="RHAMNOSYLTRANSFERASE WBBL"/>
    <property type="match status" value="1"/>
</dbReference>
<dbReference type="InterPro" id="IPR029044">
    <property type="entry name" value="Nucleotide-diphossugar_trans"/>
</dbReference>
<gene>
    <name evidence="1" type="ORF">GCM10010994_22410</name>
</gene>
<dbReference type="Pfam" id="PF13641">
    <property type="entry name" value="Glyco_tranf_2_3"/>
    <property type="match status" value="1"/>
</dbReference>
<dbReference type="RefSeq" id="WP_188609214.1">
    <property type="nucleotide sequence ID" value="NZ_BMGG01000003.1"/>
</dbReference>
<reference evidence="1" key="1">
    <citation type="journal article" date="2014" name="Int. J. Syst. Evol. Microbiol.">
        <title>Complete genome sequence of Corynebacterium casei LMG S-19264T (=DSM 44701T), isolated from a smear-ripened cheese.</title>
        <authorList>
            <consortium name="US DOE Joint Genome Institute (JGI-PGF)"/>
            <person name="Walter F."/>
            <person name="Albersmeier A."/>
            <person name="Kalinowski J."/>
            <person name="Ruckert C."/>
        </authorList>
    </citation>
    <scope>NUCLEOTIDE SEQUENCE</scope>
    <source>
        <strain evidence="1">CGMCC 1.12919</strain>
    </source>
</reference>
<keyword evidence="2" id="KW-1185">Reference proteome</keyword>
<dbReference type="AlphaFoldDB" id="A0A916XC91"/>
<sequence>MFNDPPSEAAAIGDALCGRATKLDIVIVNWNSGDLLGACLDALAAAAAARDLHVIVVDNASRDGSDAVATAPRPGLAVTLIRNAMNRGFAAACNQGAARGQSPLVLFLNPDTRVEPDTLTKAMDFLASPAGEGVGILGVKLLGEGGRTERTCARAPSPRLTLARAVALDRIAPAWVPPHFMVEWDHQDTREVAQVMGAFLLIRRPLLAALGGFDERFFVYYEDLDLCLRATQNGTAVVHFAGASVWHQGQGTTAQVKDRRLFYILRSEVLFAAKHFGTAIAVALLALQLAVQIPLRTGRAAASGAPGEWRQVLRGAGLLIRDTPRLLRRLLQRA</sequence>
<proteinExistence type="predicted"/>
<evidence type="ECO:0000313" key="1">
    <source>
        <dbReference type="EMBL" id="GGC63304.1"/>
    </source>
</evidence>
<dbReference type="PANTHER" id="PTHR43179:SF7">
    <property type="entry name" value="RHAMNOSYLTRANSFERASE WBBL"/>
    <property type="match status" value="1"/>
</dbReference>
<dbReference type="CDD" id="cd04186">
    <property type="entry name" value="GT_2_like_c"/>
    <property type="match status" value="1"/>
</dbReference>
<dbReference type="EMBL" id="BMGG01000003">
    <property type="protein sequence ID" value="GGC63304.1"/>
    <property type="molecule type" value="Genomic_DNA"/>
</dbReference>
<comment type="caution">
    <text evidence="1">The sequence shown here is derived from an EMBL/GenBank/DDBJ whole genome shotgun (WGS) entry which is preliminary data.</text>
</comment>
<protein>
    <submittedName>
        <fullName evidence="1">Glycosyl transferase</fullName>
    </submittedName>
</protein>
<evidence type="ECO:0000313" key="2">
    <source>
        <dbReference type="Proteomes" id="UP000637002"/>
    </source>
</evidence>
<dbReference type="GO" id="GO:0016740">
    <property type="term" value="F:transferase activity"/>
    <property type="evidence" value="ECO:0007669"/>
    <property type="project" value="UniProtKB-KW"/>
</dbReference>